<proteinExistence type="predicted"/>
<feature type="non-terminal residue" evidence="1">
    <location>
        <position position="108"/>
    </location>
</feature>
<reference evidence="1 2" key="1">
    <citation type="submission" date="2024-05" db="EMBL/GenBank/DDBJ databases">
        <title>Genome sequencing and assembly of Indian major carp, Cirrhinus mrigala (Hamilton, 1822).</title>
        <authorList>
            <person name="Mohindra V."/>
            <person name="Chowdhury L.M."/>
            <person name="Lal K."/>
            <person name="Jena J.K."/>
        </authorList>
    </citation>
    <scope>NUCLEOTIDE SEQUENCE [LARGE SCALE GENOMIC DNA]</scope>
    <source>
        <strain evidence="1">CM1030</strain>
        <tissue evidence="1">Blood</tissue>
    </source>
</reference>
<dbReference type="AlphaFoldDB" id="A0ABD0MKH1"/>
<dbReference type="Proteomes" id="UP001529510">
    <property type="component" value="Unassembled WGS sequence"/>
</dbReference>
<accession>A0ABD0MKH1</accession>
<evidence type="ECO:0000313" key="1">
    <source>
        <dbReference type="EMBL" id="KAL0150638.1"/>
    </source>
</evidence>
<sequence>MPEVESVHFEVLILLTYIKGEKSAGISGGKMCLQFGLAFSHVVLRPWCGYILKIPTTSFWDQAVNLQSLPLEYADPALVLLCPICALHIHLDRTQSFRGSEQLLSALE</sequence>
<evidence type="ECO:0000313" key="2">
    <source>
        <dbReference type="Proteomes" id="UP001529510"/>
    </source>
</evidence>
<keyword evidence="2" id="KW-1185">Reference proteome</keyword>
<gene>
    <name evidence="1" type="ORF">M9458_054055</name>
</gene>
<protein>
    <submittedName>
        <fullName evidence="1">Uncharacterized protein</fullName>
    </submittedName>
</protein>
<comment type="caution">
    <text evidence="1">The sequence shown here is derived from an EMBL/GenBank/DDBJ whole genome shotgun (WGS) entry which is preliminary data.</text>
</comment>
<organism evidence="1 2">
    <name type="scientific">Cirrhinus mrigala</name>
    <name type="common">Mrigala</name>
    <dbReference type="NCBI Taxonomy" id="683832"/>
    <lineage>
        <taxon>Eukaryota</taxon>
        <taxon>Metazoa</taxon>
        <taxon>Chordata</taxon>
        <taxon>Craniata</taxon>
        <taxon>Vertebrata</taxon>
        <taxon>Euteleostomi</taxon>
        <taxon>Actinopterygii</taxon>
        <taxon>Neopterygii</taxon>
        <taxon>Teleostei</taxon>
        <taxon>Ostariophysi</taxon>
        <taxon>Cypriniformes</taxon>
        <taxon>Cyprinidae</taxon>
        <taxon>Labeoninae</taxon>
        <taxon>Labeonini</taxon>
        <taxon>Cirrhinus</taxon>
    </lineage>
</organism>
<name>A0ABD0MKH1_CIRMR</name>
<dbReference type="EMBL" id="JAMKFB020000286">
    <property type="protein sequence ID" value="KAL0150638.1"/>
    <property type="molecule type" value="Genomic_DNA"/>
</dbReference>